<dbReference type="Gene3D" id="1.10.8.430">
    <property type="entry name" value="Helical domain of apoptotic protease-activating factors"/>
    <property type="match status" value="1"/>
</dbReference>
<keyword evidence="1" id="KW-0472">Membrane</keyword>
<feature type="transmembrane region" description="Helical" evidence="1">
    <location>
        <begin position="125"/>
        <end position="145"/>
    </location>
</feature>
<dbReference type="InterPro" id="IPR027417">
    <property type="entry name" value="P-loop_NTPase"/>
</dbReference>
<dbReference type="InterPro" id="IPR044974">
    <property type="entry name" value="Disease_R_plants"/>
</dbReference>
<feature type="transmembrane region" description="Helical" evidence="1">
    <location>
        <begin position="151"/>
        <end position="172"/>
    </location>
</feature>
<dbReference type="SUPFAM" id="SSF52540">
    <property type="entry name" value="P-loop containing nucleoside triphosphate hydrolases"/>
    <property type="match status" value="1"/>
</dbReference>
<sequence>MKNQFYPGRKIVITTRRSRLLKDHRVTKVLDVETLDYDESLELFGWYAFGQDYPIEGYLEYSEKAMYHCGGLALALKVLRCSLLGESIGVWKSAFEKLEAIPNVEIMNKLRISYDSLEDDYDRKLFLHIACFFIQTFSHFLVISYRIKMAVLGLNFLWILYVLIFLWSLIVLEMQYSSLRQVCKGAEVLPSLKILDLSHSHGLINTDDFSFCPNIEKLILADCTGLIDLHES</sequence>
<accession>A0A5E4FAZ1</accession>
<dbReference type="PANTHER" id="PTHR11017:SF267">
    <property type="entry name" value="TMV RESISTANCE PROTEIN N-LIKE"/>
    <property type="match status" value="1"/>
</dbReference>
<dbReference type="GO" id="GO:0006952">
    <property type="term" value="P:defense response"/>
    <property type="evidence" value="ECO:0007669"/>
    <property type="project" value="InterPro"/>
</dbReference>
<dbReference type="InParanoid" id="A0A5E4FAZ1"/>
<dbReference type="AlphaFoldDB" id="A0A5E4FAZ1"/>
<name>A0A5E4FAZ1_PRUDU</name>
<keyword evidence="1" id="KW-1133">Transmembrane helix</keyword>
<dbReference type="Gramene" id="VVA23741">
    <property type="protein sequence ID" value="VVA23741"/>
    <property type="gene ID" value="Prudul26B019288"/>
</dbReference>
<dbReference type="PRINTS" id="PR00364">
    <property type="entry name" value="DISEASERSIST"/>
</dbReference>
<evidence type="ECO:0000313" key="3">
    <source>
        <dbReference type="Proteomes" id="UP000327085"/>
    </source>
</evidence>
<dbReference type="InterPro" id="IPR042197">
    <property type="entry name" value="Apaf_helical"/>
</dbReference>
<dbReference type="SUPFAM" id="SSF52058">
    <property type="entry name" value="L domain-like"/>
    <property type="match status" value="1"/>
</dbReference>
<dbReference type="GO" id="GO:0043531">
    <property type="term" value="F:ADP binding"/>
    <property type="evidence" value="ECO:0007669"/>
    <property type="project" value="InterPro"/>
</dbReference>
<organism evidence="2 3">
    <name type="scientific">Prunus dulcis</name>
    <name type="common">Almond</name>
    <name type="synonym">Amygdalus dulcis</name>
    <dbReference type="NCBI Taxonomy" id="3755"/>
    <lineage>
        <taxon>Eukaryota</taxon>
        <taxon>Viridiplantae</taxon>
        <taxon>Streptophyta</taxon>
        <taxon>Embryophyta</taxon>
        <taxon>Tracheophyta</taxon>
        <taxon>Spermatophyta</taxon>
        <taxon>Magnoliopsida</taxon>
        <taxon>eudicotyledons</taxon>
        <taxon>Gunneridae</taxon>
        <taxon>Pentapetalae</taxon>
        <taxon>rosids</taxon>
        <taxon>fabids</taxon>
        <taxon>Rosales</taxon>
        <taxon>Rosaceae</taxon>
        <taxon>Amygdaloideae</taxon>
        <taxon>Amygdaleae</taxon>
        <taxon>Prunus</taxon>
    </lineage>
</organism>
<protein>
    <submittedName>
        <fullName evidence="2">PREDICTED: TMV resistance N</fullName>
    </submittedName>
</protein>
<dbReference type="PANTHER" id="PTHR11017">
    <property type="entry name" value="LEUCINE-RICH REPEAT-CONTAINING PROTEIN"/>
    <property type="match status" value="1"/>
</dbReference>
<gene>
    <name evidence="2" type="ORF">ALMOND_2B019288</name>
</gene>
<dbReference type="Proteomes" id="UP000327085">
    <property type="component" value="Chromosome 2"/>
</dbReference>
<evidence type="ECO:0000313" key="2">
    <source>
        <dbReference type="EMBL" id="VVA23741.1"/>
    </source>
</evidence>
<keyword evidence="1" id="KW-0812">Transmembrane</keyword>
<proteinExistence type="predicted"/>
<reference evidence="3" key="1">
    <citation type="journal article" date="2020" name="Plant J.">
        <title>Transposons played a major role in the diversification between the closely related almond and peach genomes: results from the almond genome sequence.</title>
        <authorList>
            <person name="Alioto T."/>
            <person name="Alexiou K.G."/>
            <person name="Bardil A."/>
            <person name="Barteri F."/>
            <person name="Castanera R."/>
            <person name="Cruz F."/>
            <person name="Dhingra A."/>
            <person name="Duval H."/>
            <person name="Fernandez I Marti A."/>
            <person name="Frias L."/>
            <person name="Galan B."/>
            <person name="Garcia J.L."/>
            <person name="Howad W."/>
            <person name="Gomez-Garrido J."/>
            <person name="Gut M."/>
            <person name="Julca I."/>
            <person name="Morata J."/>
            <person name="Puigdomenech P."/>
            <person name="Ribeca P."/>
            <person name="Rubio Cabetas M.J."/>
            <person name="Vlasova A."/>
            <person name="Wirthensohn M."/>
            <person name="Garcia-Mas J."/>
            <person name="Gabaldon T."/>
            <person name="Casacuberta J.M."/>
            <person name="Arus P."/>
        </authorList>
    </citation>
    <scope>NUCLEOTIDE SEQUENCE [LARGE SCALE GENOMIC DNA]</scope>
    <source>
        <strain evidence="3">cv. Texas</strain>
    </source>
</reference>
<dbReference type="EMBL" id="CABIKO010000073">
    <property type="protein sequence ID" value="VVA23741.1"/>
    <property type="molecule type" value="Genomic_DNA"/>
</dbReference>
<evidence type="ECO:0000256" key="1">
    <source>
        <dbReference type="SAM" id="Phobius"/>
    </source>
</evidence>